<dbReference type="EMBL" id="JAPNKA010000001">
    <property type="protein sequence ID" value="MCY1076526.1"/>
    <property type="molecule type" value="Genomic_DNA"/>
</dbReference>
<name>A0ABT4A4I5_9BACT</name>
<reference evidence="1 2" key="1">
    <citation type="submission" date="2022-11" db="EMBL/GenBank/DDBJ databases">
        <title>Minimal conservation of predation-associated metabolite biosynthetic gene clusters underscores biosynthetic potential of Myxococcota including descriptions for ten novel species: Archangium lansinium sp. nov., Myxococcus landrumus sp. nov., Nannocystis bai.</title>
        <authorList>
            <person name="Ahearne A."/>
            <person name="Stevens C."/>
            <person name="Phillips K."/>
        </authorList>
    </citation>
    <scope>NUCLEOTIDE SEQUENCE [LARGE SCALE GENOMIC DNA]</scope>
    <source>
        <strain evidence="1 2">MIWBW</strain>
    </source>
</reference>
<evidence type="ECO:0000313" key="2">
    <source>
        <dbReference type="Proteomes" id="UP001207654"/>
    </source>
</evidence>
<comment type="caution">
    <text evidence="1">The sequence shown here is derived from an EMBL/GenBank/DDBJ whole genome shotgun (WGS) entry which is preliminary data.</text>
</comment>
<dbReference type="Gene3D" id="1.10.1740.10">
    <property type="match status" value="1"/>
</dbReference>
<dbReference type="SUPFAM" id="SSF88946">
    <property type="entry name" value="Sigma2 domain of RNA polymerase sigma factors"/>
    <property type="match status" value="1"/>
</dbReference>
<organism evidence="1 2">
    <name type="scientific">Archangium lansingense</name>
    <dbReference type="NCBI Taxonomy" id="2995310"/>
    <lineage>
        <taxon>Bacteria</taxon>
        <taxon>Pseudomonadati</taxon>
        <taxon>Myxococcota</taxon>
        <taxon>Myxococcia</taxon>
        <taxon>Myxococcales</taxon>
        <taxon>Cystobacterineae</taxon>
        <taxon>Archangiaceae</taxon>
        <taxon>Archangium</taxon>
    </lineage>
</organism>
<dbReference type="RefSeq" id="WP_267535409.1">
    <property type="nucleotide sequence ID" value="NZ_JAPNKA010000001.1"/>
</dbReference>
<keyword evidence="2" id="KW-1185">Reference proteome</keyword>
<sequence length="209" mass="24185">MDSSARQVLEQRIRECCQRGDIEQAVKMALEGYGPEFLRLLGSILHDRELARDAYGAFSERLLLDLPDFRWECSFRTWAYQVARHIGYRMAASSAAREEPVSHGALQGEVQPERSQTSPWLQTTVKARFRALREQLTPHEQTILMLRLDRRMSWHDVARNLASPDEALSPGELNRRAAVLRQQFQRIKEHLRELAREAELFSSQTPAPF</sequence>
<protein>
    <submittedName>
        <fullName evidence="1">Sigma-70 family RNA polymerase sigma factor</fullName>
    </submittedName>
</protein>
<dbReference type="InterPro" id="IPR013325">
    <property type="entry name" value="RNA_pol_sigma_r2"/>
</dbReference>
<dbReference type="Proteomes" id="UP001207654">
    <property type="component" value="Unassembled WGS sequence"/>
</dbReference>
<accession>A0ABT4A4I5</accession>
<proteinExistence type="predicted"/>
<gene>
    <name evidence="1" type="ORF">OV287_18780</name>
</gene>
<evidence type="ECO:0000313" key="1">
    <source>
        <dbReference type="EMBL" id="MCY1076526.1"/>
    </source>
</evidence>